<dbReference type="Proteomes" id="UP000078287">
    <property type="component" value="Unassembled WGS sequence"/>
</dbReference>
<feature type="transmembrane region" description="Helical" evidence="5">
    <location>
        <begin position="185"/>
        <end position="203"/>
    </location>
</feature>
<evidence type="ECO:0000313" key="9">
    <source>
        <dbReference type="Proteomes" id="UP000078287"/>
    </source>
</evidence>
<dbReference type="EMBL" id="LWQS01000038">
    <property type="protein sequence ID" value="OAN47374.1"/>
    <property type="molecule type" value="Genomic_DNA"/>
</dbReference>
<evidence type="ECO:0000256" key="5">
    <source>
        <dbReference type="SAM" id="Phobius"/>
    </source>
</evidence>
<dbReference type="SUPFAM" id="SSF52091">
    <property type="entry name" value="SpoIIaa-like"/>
    <property type="match status" value="1"/>
</dbReference>
<dbReference type="AlphaFoldDB" id="A0A178MH98"/>
<evidence type="ECO:0000256" key="4">
    <source>
        <dbReference type="ARBA" id="ARBA00023136"/>
    </source>
</evidence>
<dbReference type="GO" id="GO:0004792">
    <property type="term" value="F:thiosulfate-cyanide sulfurtransferase activity"/>
    <property type="evidence" value="ECO:0007669"/>
    <property type="project" value="InterPro"/>
</dbReference>
<dbReference type="CDD" id="cd00158">
    <property type="entry name" value="RHOD"/>
    <property type="match status" value="1"/>
</dbReference>
<evidence type="ECO:0000256" key="2">
    <source>
        <dbReference type="ARBA" id="ARBA00022692"/>
    </source>
</evidence>
<dbReference type="OrthoDB" id="9771198at2"/>
<feature type="transmembrane region" description="Helical" evidence="5">
    <location>
        <begin position="210"/>
        <end position="229"/>
    </location>
</feature>
<feature type="transmembrane region" description="Helical" evidence="5">
    <location>
        <begin position="58"/>
        <end position="76"/>
    </location>
</feature>
<reference evidence="8 9" key="1">
    <citation type="submission" date="2016-04" db="EMBL/GenBank/DDBJ databases">
        <title>Chloroflexus islandicus sp. nov., a thermophilic filamentous anoxygenic phototrophic bacterium from geyser Strokkur (Iceland).</title>
        <authorList>
            <person name="Gaisin V.A."/>
            <person name="Kalashnikov A.M."/>
            <person name="Sukhacheva M.V."/>
            <person name="Grouzdev D.S."/>
            <person name="Ivanov T.M."/>
            <person name="Kuznetsov B."/>
            <person name="Gorlenko V.M."/>
        </authorList>
    </citation>
    <scope>NUCLEOTIDE SEQUENCE [LARGE SCALE GENOMIC DNA]</scope>
    <source>
        <strain evidence="9">isl-2</strain>
    </source>
</reference>
<dbReference type="PANTHER" id="PTHR11814">
    <property type="entry name" value="SULFATE TRANSPORTER"/>
    <property type="match status" value="1"/>
</dbReference>
<dbReference type="Pfam" id="PF00581">
    <property type="entry name" value="Rhodanese"/>
    <property type="match status" value="1"/>
</dbReference>
<keyword evidence="2 5" id="KW-0812">Transmembrane</keyword>
<evidence type="ECO:0000256" key="3">
    <source>
        <dbReference type="ARBA" id="ARBA00022989"/>
    </source>
</evidence>
<gene>
    <name evidence="8" type="ORF">A6A03_01125</name>
</gene>
<proteinExistence type="predicted"/>
<keyword evidence="3 5" id="KW-1133">Transmembrane helix</keyword>
<evidence type="ECO:0000259" key="6">
    <source>
        <dbReference type="PROSITE" id="PS50206"/>
    </source>
</evidence>
<dbReference type="PROSITE" id="PS50206">
    <property type="entry name" value="RHODANESE_3"/>
    <property type="match status" value="1"/>
</dbReference>
<dbReference type="Gene3D" id="3.30.750.24">
    <property type="entry name" value="STAS domain"/>
    <property type="match status" value="1"/>
</dbReference>
<evidence type="ECO:0000313" key="8">
    <source>
        <dbReference type="EMBL" id="OAN47374.1"/>
    </source>
</evidence>
<dbReference type="PROSITE" id="PS50801">
    <property type="entry name" value="STAS"/>
    <property type="match status" value="1"/>
</dbReference>
<dbReference type="InterPro" id="IPR036513">
    <property type="entry name" value="STAS_dom_sf"/>
</dbReference>
<dbReference type="InterPro" id="IPR001307">
    <property type="entry name" value="Thiosulphate_STrfase_CS"/>
</dbReference>
<protein>
    <submittedName>
        <fullName evidence="8">Sulfate transporter</fullName>
    </submittedName>
</protein>
<comment type="subcellular location">
    <subcellularLocation>
        <location evidence="1">Membrane</location>
        <topology evidence="1">Multi-pass membrane protein</topology>
    </subcellularLocation>
</comment>
<dbReference type="PROSITE" id="PS00380">
    <property type="entry name" value="RHODANESE_1"/>
    <property type="match status" value="1"/>
</dbReference>
<dbReference type="Gene3D" id="3.40.250.10">
    <property type="entry name" value="Rhodanese-like domain"/>
    <property type="match status" value="1"/>
</dbReference>
<feature type="transmembrane region" description="Helical" evidence="5">
    <location>
        <begin position="31"/>
        <end position="51"/>
    </location>
</feature>
<feature type="transmembrane region" description="Helical" evidence="5">
    <location>
        <begin position="394"/>
        <end position="422"/>
    </location>
</feature>
<feature type="transmembrane region" description="Helical" evidence="5">
    <location>
        <begin position="257"/>
        <end position="280"/>
    </location>
</feature>
<evidence type="ECO:0000259" key="7">
    <source>
        <dbReference type="PROSITE" id="PS50801"/>
    </source>
</evidence>
<dbReference type="SMART" id="SM00450">
    <property type="entry name" value="RHOD"/>
    <property type="match status" value="1"/>
</dbReference>
<dbReference type="GO" id="GO:0055085">
    <property type="term" value="P:transmembrane transport"/>
    <property type="evidence" value="ECO:0007669"/>
    <property type="project" value="InterPro"/>
</dbReference>
<keyword evidence="4 5" id="KW-0472">Membrane</keyword>
<dbReference type="STRING" id="1707952.A6A03_01125"/>
<dbReference type="InterPro" id="IPR001763">
    <property type="entry name" value="Rhodanese-like_dom"/>
</dbReference>
<dbReference type="GO" id="GO:0016020">
    <property type="term" value="C:membrane"/>
    <property type="evidence" value="ECO:0007669"/>
    <property type="project" value="UniProtKB-SubCell"/>
</dbReference>
<feature type="transmembrane region" description="Helical" evidence="5">
    <location>
        <begin position="106"/>
        <end position="124"/>
    </location>
</feature>
<dbReference type="RefSeq" id="WP_066784538.1">
    <property type="nucleotide sequence ID" value="NZ_LWQS01000038.1"/>
</dbReference>
<keyword evidence="9" id="KW-1185">Reference proteome</keyword>
<dbReference type="CDD" id="cd07042">
    <property type="entry name" value="STAS_SulP_like_sulfate_transporter"/>
    <property type="match status" value="1"/>
</dbReference>
<name>A0A178MH98_9CHLR</name>
<comment type="caution">
    <text evidence="8">The sequence shown here is derived from an EMBL/GenBank/DDBJ whole genome shotgun (WGS) entry which is preliminary data.</text>
</comment>
<dbReference type="Pfam" id="PF00916">
    <property type="entry name" value="Sulfate_transp"/>
    <property type="match status" value="1"/>
</dbReference>
<feature type="transmembrane region" description="Helical" evidence="5">
    <location>
        <begin position="131"/>
        <end position="154"/>
    </location>
</feature>
<evidence type="ECO:0000256" key="1">
    <source>
        <dbReference type="ARBA" id="ARBA00004141"/>
    </source>
</evidence>
<accession>A0A178MH98</accession>
<dbReference type="InterPro" id="IPR002645">
    <property type="entry name" value="STAS_dom"/>
</dbReference>
<feature type="domain" description="STAS" evidence="7">
    <location>
        <begin position="451"/>
        <end position="542"/>
    </location>
</feature>
<dbReference type="InterPro" id="IPR011547">
    <property type="entry name" value="SLC26A/SulP_dom"/>
</dbReference>
<dbReference type="SUPFAM" id="SSF52821">
    <property type="entry name" value="Rhodanese/Cell cycle control phosphatase"/>
    <property type="match status" value="1"/>
</dbReference>
<sequence>MLDYIRSVATLFMQPIRLVRTYPLEALRADLFAGLTVGLVLLPQGLAFAILAGLPPIVGLYSAMTATIVGALWGSSSHLNSGPSTTGAILTLSVLLPVAQIGSDEFVLAASMIAIMAGIIRLLMGIARLGMLVTFISDAVAIGFTAGSGLLILFNQVGPIVRITIPPGAGIPAIIAETFAQLTAIHWPSLAAGATTIALIYLIPRITRKLPAALLSMAIVTLATALLGAEQYGIRLMGDIPPGFPPLANLPIFDLNLIGQLANGALALAIIGLVEAIAIGRAIAGYTGQRIDSNQEFVGQGLANIISGTFSGMPCSGSFNRSALAYQAGGKTALTAVISGVTVLLGTAVLSDVLEMIPRPAIAGTLMVASLGMIDHRGMVRIWRGSRGEAVIMVVTLALTLTLPLQFAILIGVLMSLGYYLLRTAMPRVEAVTPDEGFRHWESAQGRPMCPQLLVVDLQGDLYFGAVNHVEEHLLRLLDRHRSARFMLLRMHSVNQCDVSGLRALETIRRVLRVRGGDLYFVRVRASVMYRMQISGFYEQLGPERFLDEDKAIEFLFHRVLDPAVCIYECDRRVFRECQELPKQTLPGHLTIPLLDGKPPAQIAPRALWEALHSPQPPVIIDVREPREFQRGHIPGARNIPLSRLISERDAVPAGPIVLVCRSGRRSMRAAALLAGRTPPPQVLKGGMLAWEAANLLEAVEQF</sequence>
<dbReference type="InterPro" id="IPR001902">
    <property type="entry name" value="SLC26A/SulP_fam"/>
</dbReference>
<organism evidence="8 9">
    <name type="scientific">Chloroflexus islandicus</name>
    <dbReference type="NCBI Taxonomy" id="1707952"/>
    <lineage>
        <taxon>Bacteria</taxon>
        <taxon>Bacillati</taxon>
        <taxon>Chloroflexota</taxon>
        <taxon>Chloroflexia</taxon>
        <taxon>Chloroflexales</taxon>
        <taxon>Chloroflexineae</taxon>
        <taxon>Chloroflexaceae</taxon>
        <taxon>Chloroflexus</taxon>
    </lineage>
</organism>
<feature type="domain" description="Rhodanese" evidence="6">
    <location>
        <begin position="614"/>
        <end position="700"/>
    </location>
</feature>
<dbReference type="Pfam" id="PF01740">
    <property type="entry name" value="STAS"/>
    <property type="match status" value="1"/>
</dbReference>
<dbReference type="InterPro" id="IPR036873">
    <property type="entry name" value="Rhodanese-like_dom_sf"/>
</dbReference>